<proteinExistence type="predicted"/>
<evidence type="ECO:0000313" key="2">
    <source>
        <dbReference type="Proteomes" id="UP000191171"/>
    </source>
</evidence>
<comment type="caution">
    <text evidence="1">The sequence shown here is derived from an EMBL/GenBank/DDBJ whole genome shotgun (WGS) entry which is preliminary data.</text>
</comment>
<gene>
    <name evidence="1" type="ORF">B1P95_05385</name>
</gene>
<dbReference type="AlphaFoldDB" id="A0A1S8HML3"/>
<sequence>MFGGEDMLGKVLEELFIRIWVIIKLTLYFWIYTFAGGIIFGLGAAWKTVNELFYLYGFEYKEITIKRGWNIYKRNFLRGNLLFSLFLSGTALLSYNLYLSVQIKGLIFLAIDFILLFALLCLFATYQYSMILDSEYTISVPNLLKLSFISVFSSFSSFLKIIIGSGIILGVTWQFKGLILFGVIGLLTVWNGTMTTHWREELDKQLESYE</sequence>
<accession>A0A1S8HML3</accession>
<dbReference type="Pfam" id="PF04854">
    <property type="entry name" value="DUF624"/>
    <property type="match status" value="1"/>
</dbReference>
<name>A0A1S8HML3_ENTFC</name>
<reference evidence="1 2" key="1">
    <citation type="submission" date="2017-02" db="EMBL/GenBank/DDBJ databases">
        <title>Clonality and virulence of isolates of VRE in Hematopoietic Stem Cell Transplanted (HSCT) patients.</title>
        <authorList>
            <person name="Marchi A.P."/>
            <person name="Martins R.C."/>
            <person name="Marie S.K."/>
            <person name="Levin A.S."/>
            <person name="Costa S.F."/>
        </authorList>
    </citation>
    <scope>NUCLEOTIDE SEQUENCE [LARGE SCALE GENOMIC DNA]</scope>
    <source>
        <strain evidence="1 2">LIM1759</strain>
    </source>
</reference>
<dbReference type="Proteomes" id="UP000191171">
    <property type="component" value="Unassembled WGS sequence"/>
</dbReference>
<protein>
    <submittedName>
        <fullName evidence="1">DUF624 domain-containing protein</fullName>
    </submittedName>
</protein>
<dbReference type="InterPro" id="IPR006938">
    <property type="entry name" value="DUF624"/>
</dbReference>
<dbReference type="EMBL" id="MVGJ01000023">
    <property type="protein sequence ID" value="OOL83180.1"/>
    <property type="molecule type" value="Genomic_DNA"/>
</dbReference>
<organism evidence="1 2">
    <name type="scientific">Enterococcus faecium</name>
    <name type="common">Streptococcus faecium</name>
    <dbReference type="NCBI Taxonomy" id="1352"/>
    <lineage>
        <taxon>Bacteria</taxon>
        <taxon>Bacillati</taxon>
        <taxon>Bacillota</taxon>
        <taxon>Bacilli</taxon>
        <taxon>Lactobacillales</taxon>
        <taxon>Enterococcaceae</taxon>
        <taxon>Enterococcus</taxon>
    </lineage>
</organism>
<evidence type="ECO:0000313" key="1">
    <source>
        <dbReference type="EMBL" id="OOL83180.1"/>
    </source>
</evidence>